<feature type="transmembrane region" description="Helical" evidence="1">
    <location>
        <begin position="282"/>
        <end position="302"/>
    </location>
</feature>
<feature type="transmembrane region" description="Helical" evidence="1">
    <location>
        <begin position="308"/>
        <end position="331"/>
    </location>
</feature>
<dbReference type="SUPFAM" id="SSF103473">
    <property type="entry name" value="MFS general substrate transporter"/>
    <property type="match status" value="1"/>
</dbReference>
<feature type="transmembrane region" description="Helical" evidence="1">
    <location>
        <begin position="147"/>
        <end position="164"/>
    </location>
</feature>
<protein>
    <submittedName>
        <fullName evidence="2">MFS transporter</fullName>
    </submittedName>
</protein>
<dbReference type="InterPro" id="IPR011701">
    <property type="entry name" value="MFS"/>
</dbReference>
<feature type="transmembrane region" description="Helical" evidence="1">
    <location>
        <begin position="367"/>
        <end position="391"/>
    </location>
</feature>
<name>A0AAE4UWC8_9NOCA</name>
<gene>
    <name evidence="2" type="ORF">R4315_04585</name>
</gene>
<evidence type="ECO:0000313" key="2">
    <source>
        <dbReference type="EMBL" id="MDV7263837.1"/>
    </source>
</evidence>
<dbReference type="Pfam" id="PF07690">
    <property type="entry name" value="MFS_1"/>
    <property type="match status" value="1"/>
</dbReference>
<reference evidence="2" key="1">
    <citation type="submission" date="2023-10" db="EMBL/GenBank/DDBJ databases">
        <title>Development of a sustainable strategy for remediation of hydrocarbon-contaminated territories based on the waste exchange concept.</title>
        <authorList>
            <person name="Krivoruchko A."/>
        </authorList>
    </citation>
    <scope>NUCLEOTIDE SEQUENCE</scope>
    <source>
        <strain evidence="2">IEGM 68</strain>
    </source>
</reference>
<proteinExistence type="predicted"/>
<dbReference type="EMBL" id="JAWLUP010000005">
    <property type="protein sequence ID" value="MDV7263837.1"/>
    <property type="molecule type" value="Genomic_DNA"/>
</dbReference>
<keyword evidence="1" id="KW-0472">Membrane</keyword>
<feature type="transmembrane region" description="Helical" evidence="1">
    <location>
        <begin position="55"/>
        <end position="74"/>
    </location>
</feature>
<dbReference type="AlphaFoldDB" id="A0AAE4UWC8"/>
<feature type="transmembrane region" description="Helical" evidence="1">
    <location>
        <begin position="170"/>
        <end position="192"/>
    </location>
</feature>
<dbReference type="InterPro" id="IPR036259">
    <property type="entry name" value="MFS_trans_sf"/>
</dbReference>
<accession>A0AAE4UWC8</accession>
<feature type="transmembrane region" description="Helical" evidence="1">
    <location>
        <begin position="213"/>
        <end position="231"/>
    </location>
</feature>
<feature type="transmembrane region" description="Helical" evidence="1">
    <location>
        <begin position="343"/>
        <end position="361"/>
    </location>
</feature>
<feature type="transmembrane region" description="Helical" evidence="1">
    <location>
        <begin position="21"/>
        <end position="43"/>
    </location>
</feature>
<feature type="transmembrane region" description="Helical" evidence="1">
    <location>
        <begin position="112"/>
        <end position="135"/>
    </location>
</feature>
<sequence>MQPPETPKIHGLRVPLTARSGIATFSVFVVGYMTANLVPLMIIAMVDDLGVSQTVAGAVLTGSLLACALVCLATTRWAAGQFRRRLGRAGLVVMASGFGAAAVVPSAPIACIAIVVGGLGAGGAVAVGGAAMAAFTNPNRVSGLSGLVNRVAVTGVLALIPILGTRMTNAFGIVAVLALATALTMTWLPTAPDLGAGTTRTRAELPEGVTRKRVTVAGASLLVLFAVWAIGEDSLWAVSGIMGFEHAGLTEQQMGLALSASTAGGIGIALILTALGSRLGRTVPVAVLLALGAALKLGACLTTEPTTYLVLIITWNTVYAAAFIYVVAIAAALDSSGRWSAPLLGTYLVGSAFAPLFGTLVTEAVGYPSFGVIVGGISLIVLLPITAIAALSARTEATSLAVGQDPTVRYTTSVIV</sequence>
<dbReference type="GO" id="GO:0022857">
    <property type="term" value="F:transmembrane transporter activity"/>
    <property type="evidence" value="ECO:0007669"/>
    <property type="project" value="InterPro"/>
</dbReference>
<feature type="transmembrane region" description="Helical" evidence="1">
    <location>
        <begin position="86"/>
        <end position="106"/>
    </location>
</feature>
<keyword evidence="1" id="KW-0812">Transmembrane</keyword>
<dbReference type="Proteomes" id="UP001185863">
    <property type="component" value="Unassembled WGS sequence"/>
</dbReference>
<keyword evidence="1" id="KW-1133">Transmembrane helix</keyword>
<evidence type="ECO:0000313" key="3">
    <source>
        <dbReference type="Proteomes" id="UP001185863"/>
    </source>
</evidence>
<evidence type="ECO:0000256" key="1">
    <source>
        <dbReference type="SAM" id="Phobius"/>
    </source>
</evidence>
<feature type="transmembrane region" description="Helical" evidence="1">
    <location>
        <begin position="254"/>
        <end position="275"/>
    </location>
</feature>
<comment type="caution">
    <text evidence="2">The sequence shown here is derived from an EMBL/GenBank/DDBJ whole genome shotgun (WGS) entry which is preliminary data.</text>
</comment>
<organism evidence="2 3">
    <name type="scientific">Rhodococcus oxybenzonivorans</name>
    <dbReference type="NCBI Taxonomy" id="1990687"/>
    <lineage>
        <taxon>Bacteria</taxon>
        <taxon>Bacillati</taxon>
        <taxon>Actinomycetota</taxon>
        <taxon>Actinomycetes</taxon>
        <taxon>Mycobacteriales</taxon>
        <taxon>Nocardiaceae</taxon>
        <taxon>Rhodococcus</taxon>
    </lineage>
</organism>
<dbReference type="Gene3D" id="1.20.1250.20">
    <property type="entry name" value="MFS general substrate transporter like domains"/>
    <property type="match status" value="1"/>
</dbReference>
<dbReference type="RefSeq" id="WP_317746041.1">
    <property type="nucleotide sequence ID" value="NZ_JAWLUP010000005.1"/>
</dbReference>